<dbReference type="AlphaFoldDB" id="A2F1B6"/>
<dbReference type="InterPro" id="IPR000192">
    <property type="entry name" value="Aminotrans_V_dom"/>
</dbReference>
<dbReference type="InterPro" id="IPR011037">
    <property type="entry name" value="Pyrv_Knase-like_insert_dom_sf"/>
</dbReference>
<protein>
    <submittedName>
        <fullName evidence="3">MOSC N-terminal beta barrel domain containing protein</fullName>
    </submittedName>
</protein>
<feature type="domain" description="Molybdenum cofactor sulfurase middle" evidence="2">
    <location>
        <begin position="439"/>
        <end position="548"/>
    </location>
</feature>
<accession>A2F1B6</accession>
<keyword evidence="4" id="KW-1185">Reference proteome</keyword>
<evidence type="ECO:0000313" key="4">
    <source>
        <dbReference type="Proteomes" id="UP000001542"/>
    </source>
</evidence>
<dbReference type="PANTHER" id="PTHR14237:SF80">
    <property type="entry name" value="MOLYBDENUM COFACTOR SULFURASE"/>
    <property type="match status" value="1"/>
</dbReference>
<proteinExistence type="predicted"/>
<dbReference type="SUPFAM" id="SSF50800">
    <property type="entry name" value="PK beta-barrel domain-like"/>
    <property type="match status" value="1"/>
</dbReference>
<dbReference type="SUPFAM" id="SSF141673">
    <property type="entry name" value="MOSC N-terminal domain-like"/>
    <property type="match status" value="1"/>
</dbReference>
<dbReference type="RefSeq" id="XP_001314087.1">
    <property type="nucleotide sequence ID" value="XM_001314079.1"/>
</dbReference>
<reference evidence="3" key="2">
    <citation type="journal article" date="2007" name="Science">
        <title>Draft genome sequence of the sexually transmitted pathogen Trichomonas vaginalis.</title>
        <authorList>
            <person name="Carlton J.M."/>
            <person name="Hirt R.P."/>
            <person name="Silva J.C."/>
            <person name="Delcher A.L."/>
            <person name="Schatz M."/>
            <person name="Zhao Q."/>
            <person name="Wortman J.R."/>
            <person name="Bidwell S.L."/>
            <person name="Alsmark U.C.M."/>
            <person name="Besteiro S."/>
            <person name="Sicheritz-Ponten T."/>
            <person name="Noel C.J."/>
            <person name="Dacks J.B."/>
            <person name="Foster P.G."/>
            <person name="Simillion C."/>
            <person name="Van de Peer Y."/>
            <person name="Miranda-Saavedra D."/>
            <person name="Barton G.J."/>
            <person name="Westrop G.D."/>
            <person name="Mueller S."/>
            <person name="Dessi D."/>
            <person name="Fiori P.L."/>
            <person name="Ren Q."/>
            <person name="Paulsen I."/>
            <person name="Zhang H."/>
            <person name="Bastida-Corcuera F.D."/>
            <person name="Simoes-Barbosa A."/>
            <person name="Brown M.T."/>
            <person name="Hayes R.D."/>
            <person name="Mukherjee M."/>
            <person name="Okumura C.Y."/>
            <person name="Schneider R."/>
            <person name="Smith A.J."/>
            <person name="Vanacova S."/>
            <person name="Villalvazo M."/>
            <person name="Haas B.J."/>
            <person name="Pertea M."/>
            <person name="Feldblyum T.V."/>
            <person name="Utterback T.R."/>
            <person name="Shu C.L."/>
            <person name="Osoegawa K."/>
            <person name="de Jong P.J."/>
            <person name="Hrdy I."/>
            <person name="Horvathova L."/>
            <person name="Zubacova Z."/>
            <person name="Dolezal P."/>
            <person name="Malik S.B."/>
            <person name="Logsdon J.M. Jr."/>
            <person name="Henze K."/>
            <person name="Gupta A."/>
            <person name="Wang C.C."/>
            <person name="Dunne R.L."/>
            <person name="Upcroft J.A."/>
            <person name="Upcroft P."/>
            <person name="White O."/>
            <person name="Salzberg S.L."/>
            <person name="Tang P."/>
            <person name="Chiu C.-H."/>
            <person name="Lee Y.-S."/>
            <person name="Embley T.M."/>
            <person name="Coombs G.H."/>
            <person name="Mottram J.C."/>
            <person name="Tachezy J."/>
            <person name="Fraser-Liggett C.M."/>
            <person name="Johnson P.J."/>
        </authorList>
    </citation>
    <scope>NUCLEOTIDE SEQUENCE [LARGE SCALE GENOMIC DNA]</scope>
    <source>
        <strain evidence="3">G3</strain>
    </source>
</reference>
<dbReference type="InterPro" id="IPR015424">
    <property type="entry name" value="PyrdxlP-dep_Trfase"/>
</dbReference>
<dbReference type="InParanoid" id="A2F1B6"/>
<gene>
    <name evidence="3" type="ORF">TVAG_395270</name>
</gene>
<organism evidence="3 4">
    <name type="scientific">Trichomonas vaginalis (strain ATCC PRA-98 / G3)</name>
    <dbReference type="NCBI Taxonomy" id="412133"/>
    <lineage>
        <taxon>Eukaryota</taxon>
        <taxon>Metamonada</taxon>
        <taxon>Parabasalia</taxon>
        <taxon>Trichomonadida</taxon>
        <taxon>Trichomonadidae</taxon>
        <taxon>Trichomonas</taxon>
    </lineage>
</organism>
<sequence length="680" mass="76012">MSSLEEIRKAEYPQLEDVMFFDFAGSMPPCTSQSKKLVELQMEGVSNPHSQAQINRSTLDMEDMRYIITDLCKTSLETYEVCFTQNATQAIQKWSELFNWTEKSHFSYLIDDHNSILGVRAMATKKGVSVSCEKGLPEVKEGNRCVFAYPMQSNFSGKKYPIEWITEYQNKGGFVFLDGAAATAPDLSVHKPDFVCLSLLKLSGAHGGALLVRRDRIDMLGESVPAGGNVLFSCARSGVYKLLPTLHQRIEAGTQSYIDISLALKGLEIRRKIGTEDEIKSRLSEILSKFYNDLKELKHNTGLPLVHFTPEREDSYGPVFSFNLFDANGYLISYQDVQYLFSVFNVVARFGGHCNPGSGFPALGWKEEDIEKIAEENEKGGKCLSSLCEIQGRPVGTIRISFGSTTTSNDCDRLVALMKHHFLNGGPCPPVGDVVVPMTIQRLFIFPVQSAPGFEVKEWKLTPFGLLHDRMWKIMDASGVQLRTTNCTQVATLKPTVEGDKLKLRINGEEIAVPIDNFEELAECPEKVKESGQVYKGEVNHFLSKHLSRCCYLVKCDPTKIGKMAFSAVTEESMQHLNPGFDIWRLRINLLLNGAPAFSEEGEVKGKLQIADVPITAWRWRIICNTSSVDIETGISDKSIFREILNERSRNGAFTFGVLFATNTNSQIKDIKVGDKITNM</sequence>
<name>A2F1B6_TRIV3</name>
<feature type="domain" description="Aminotransferase class V" evidence="1">
    <location>
        <begin position="20"/>
        <end position="414"/>
    </location>
</feature>
<dbReference type="VEuPathDB" id="TrichDB:TVAGG3_0075330"/>
<dbReference type="EMBL" id="DS113572">
    <property type="protein sequence ID" value="EAY01280.1"/>
    <property type="molecule type" value="Genomic_DNA"/>
</dbReference>
<dbReference type="Pfam" id="PF00266">
    <property type="entry name" value="Aminotran_5"/>
    <property type="match status" value="1"/>
</dbReference>
<evidence type="ECO:0000259" key="2">
    <source>
        <dbReference type="Pfam" id="PF03476"/>
    </source>
</evidence>
<dbReference type="SUPFAM" id="SSF53383">
    <property type="entry name" value="PLP-dependent transferases"/>
    <property type="match status" value="1"/>
</dbReference>
<dbReference type="InterPro" id="IPR015422">
    <property type="entry name" value="PyrdxlP-dep_Trfase_small"/>
</dbReference>
<dbReference type="STRING" id="5722.A2F1B6"/>
<dbReference type="SMR" id="A2F1B6"/>
<dbReference type="Gene3D" id="3.90.1150.10">
    <property type="entry name" value="Aspartate Aminotransferase, domain 1"/>
    <property type="match status" value="1"/>
</dbReference>
<dbReference type="OrthoDB" id="420046at2759"/>
<dbReference type="KEGG" id="tva:4759106"/>
<dbReference type="InterPro" id="IPR005303">
    <property type="entry name" value="MOCOS_middle"/>
</dbReference>
<dbReference type="PANTHER" id="PTHR14237">
    <property type="entry name" value="MOLYBDOPTERIN COFACTOR SULFURASE MOSC"/>
    <property type="match status" value="1"/>
</dbReference>
<dbReference type="Proteomes" id="UP000001542">
    <property type="component" value="Unassembled WGS sequence"/>
</dbReference>
<evidence type="ECO:0000259" key="1">
    <source>
        <dbReference type="Pfam" id="PF00266"/>
    </source>
</evidence>
<dbReference type="eggNOG" id="KOG2142">
    <property type="taxonomic scope" value="Eukaryota"/>
</dbReference>
<evidence type="ECO:0000313" key="3">
    <source>
        <dbReference type="EMBL" id="EAY01280.1"/>
    </source>
</evidence>
<dbReference type="Pfam" id="PF03476">
    <property type="entry name" value="MOSC_N"/>
    <property type="match status" value="1"/>
</dbReference>
<dbReference type="Gene3D" id="3.40.640.10">
    <property type="entry name" value="Type I PLP-dependent aspartate aminotransferase-like (Major domain)"/>
    <property type="match status" value="1"/>
</dbReference>
<dbReference type="InterPro" id="IPR015421">
    <property type="entry name" value="PyrdxlP-dep_Trfase_major"/>
</dbReference>
<dbReference type="VEuPathDB" id="TrichDB:TVAG_395270"/>
<reference evidence="3" key="1">
    <citation type="submission" date="2006-10" db="EMBL/GenBank/DDBJ databases">
        <authorList>
            <person name="Amadeo P."/>
            <person name="Zhao Q."/>
            <person name="Wortman J."/>
            <person name="Fraser-Liggett C."/>
            <person name="Carlton J."/>
        </authorList>
    </citation>
    <scope>NUCLEOTIDE SEQUENCE</scope>
    <source>
        <strain evidence="3">G3</strain>
    </source>
</reference>